<dbReference type="RefSeq" id="WP_198056777.1">
    <property type="nucleotide sequence ID" value="NZ_JAEDAF010000001.1"/>
</dbReference>
<reference evidence="3 4" key="1">
    <citation type="submission" date="2020-12" db="EMBL/GenBank/DDBJ databases">
        <title>Draft genome sequence of Halomonas pacifica strain CARE-V15.</title>
        <authorList>
            <person name="Vignesh N."/>
            <person name="Thabitha A."/>
            <person name="Saravanan R."/>
            <person name="Manigandan V."/>
        </authorList>
    </citation>
    <scope>NUCLEOTIDE SEQUENCE [LARGE SCALE GENOMIC DNA]</scope>
    <source>
        <strain evidence="3 4">CARE-V15</strain>
    </source>
</reference>
<accession>A0ABD4KZL2</accession>
<keyword evidence="1" id="KW-0472">Membrane</keyword>
<feature type="domain" description="SMODS and SLOG-associating 2TM effector" evidence="2">
    <location>
        <begin position="16"/>
        <end position="208"/>
    </location>
</feature>
<organism evidence="3 4">
    <name type="scientific">Bisbaumannia pacifica</name>
    <dbReference type="NCBI Taxonomy" id="77098"/>
    <lineage>
        <taxon>Bacteria</taxon>
        <taxon>Pseudomonadati</taxon>
        <taxon>Pseudomonadota</taxon>
        <taxon>Gammaproteobacteria</taxon>
        <taxon>Oceanospirillales</taxon>
        <taxon>Halomonadaceae</taxon>
        <taxon>Bisbaumannia</taxon>
    </lineage>
</organism>
<feature type="transmembrane region" description="Helical" evidence="1">
    <location>
        <begin position="186"/>
        <end position="209"/>
    </location>
</feature>
<gene>
    <name evidence="3" type="ORF">I7V36_01460</name>
</gene>
<evidence type="ECO:0000313" key="4">
    <source>
        <dbReference type="Proteomes" id="UP000651738"/>
    </source>
</evidence>
<dbReference type="NCBIfam" id="NF033631">
    <property type="entry name" value="SLATT_5"/>
    <property type="match status" value="1"/>
</dbReference>
<protein>
    <submittedName>
        <fullName evidence="3">SLATT domain-containing protein</fullName>
    </submittedName>
</protein>
<keyword evidence="1" id="KW-1133">Transmembrane helix</keyword>
<dbReference type="Pfam" id="PF18160">
    <property type="entry name" value="SLATT_5"/>
    <property type="match status" value="1"/>
</dbReference>
<name>A0ABD4KZL2_9GAMM</name>
<evidence type="ECO:0000313" key="3">
    <source>
        <dbReference type="EMBL" id="MBH8578748.1"/>
    </source>
</evidence>
<feature type="transmembrane region" description="Helical" evidence="1">
    <location>
        <begin position="78"/>
        <end position="97"/>
    </location>
</feature>
<proteinExistence type="predicted"/>
<comment type="caution">
    <text evidence="3">The sequence shown here is derived from an EMBL/GenBank/DDBJ whole genome shotgun (WGS) entry which is preliminary data.</text>
</comment>
<keyword evidence="1" id="KW-0812">Transmembrane</keyword>
<evidence type="ECO:0000256" key="1">
    <source>
        <dbReference type="SAM" id="Phobius"/>
    </source>
</evidence>
<feature type="transmembrane region" description="Helical" evidence="1">
    <location>
        <begin position="47"/>
        <end position="66"/>
    </location>
</feature>
<evidence type="ECO:0000259" key="2">
    <source>
        <dbReference type="Pfam" id="PF18160"/>
    </source>
</evidence>
<dbReference type="Proteomes" id="UP000651738">
    <property type="component" value="Unassembled WGS sequence"/>
</dbReference>
<dbReference type="EMBL" id="JAEDAF010000001">
    <property type="protein sequence ID" value="MBH8578748.1"/>
    <property type="molecule type" value="Genomic_DNA"/>
</dbReference>
<dbReference type="InterPro" id="IPR041115">
    <property type="entry name" value="SLATT_5"/>
</dbReference>
<dbReference type="AlphaFoldDB" id="A0ABD4KZL2"/>
<sequence>MDCAQSGVIAKTSNEAPIENIYRKIDITAETRFHAARRITHHSEWSMRLTVVISLALVLVSIMQILEMGRNIDSVFTSLFQVYGSILILIFSIISTMKNYTGTAEKFYACASELVELKRKIQPCKLARCSSRYDEISGSYNEILKRYETHTVKDFRSDHTRALSESKSYGEKDIGGRIKRWLSWRWGYFLNFSHYLVSIAILLPLFWLICFAELESYYFVGLLIY</sequence>